<evidence type="ECO:0000313" key="2">
    <source>
        <dbReference type="EMBL" id="KAK4217268.1"/>
    </source>
</evidence>
<comment type="caution">
    <text evidence="2">The sequence shown here is derived from an EMBL/GenBank/DDBJ whole genome shotgun (WGS) entry which is preliminary data.</text>
</comment>
<reference evidence="2" key="1">
    <citation type="journal article" date="2023" name="Mol. Phylogenet. Evol.">
        <title>Genome-scale phylogeny and comparative genomics of the fungal order Sordariales.</title>
        <authorList>
            <person name="Hensen N."/>
            <person name="Bonometti L."/>
            <person name="Westerberg I."/>
            <person name="Brannstrom I.O."/>
            <person name="Guillou S."/>
            <person name="Cros-Aarteil S."/>
            <person name="Calhoun S."/>
            <person name="Haridas S."/>
            <person name="Kuo A."/>
            <person name="Mondo S."/>
            <person name="Pangilinan J."/>
            <person name="Riley R."/>
            <person name="LaButti K."/>
            <person name="Andreopoulos B."/>
            <person name="Lipzen A."/>
            <person name="Chen C."/>
            <person name="Yan M."/>
            <person name="Daum C."/>
            <person name="Ng V."/>
            <person name="Clum A."/>
            <person name="Steindorff A."/>
            <person name="Ohm R.A."/>
            <person name="Martin F."/>
            <person name="Silar P."/>
            <person name="Natvig D.O."/>
            <person name="Lalanne C."/>
            <person name="Gautier V."/>
            <person name="Ament-Velasquez S.L."/>
            <person name="Kruys A."/>
            <person name="Hutchinson M.I."/>
            <person name="Powell A.J."/>
            <person name="Barry K."/>
            <person name="Miller A.N."/>
            <person name="Grigoriev I.V."/>
            <person name="Debuchy R."/>
            <person name="Gladieux P."/>
            <person name="Hiltunen Thoren M."/>
            <person name="Johannesson H."/>
        </authorList>
    </citation>
    <scope>NUCLEOTIDE SEQUENCE</scope>
    <source>
        <strain evidence="2">PSN293</strain>
    </source>
</reference>
<gene>
    <name evidence="2" type="ORF">QBC37DRAFT_370224</name>
</gene>
<dbReference type="AlphaFoldDB" id="A0AAN7BAX5"/>
<feature type="region of interest" description="Disordered" evidence="1">
    <location>
        <begin position="84"/>
        <end position="149"/>
    </location>
</feature>
<accession>A0AAN7BAX5</accession>
<evidence type="ECO:0000313" key="3">
    <source>
        <dbReference type="Proteomes" id="UP001301769"/>
    </source>
</evidence>
<reference evidence="2" key="2">
    <citation type="submission" date="2023-05" db="EMBL/GenBank/DDBJ databases">
        <authorList>
            <consortium name="Lawrence Berkeley National Laboratory"/>
            <person name="Steindorff A."/>
            <person name="Hensen N."/>
            <person name="Bonometti L."/>
            <person name="Westerberg I."/>
            <person name="Brannstrom I.O."/>
            <person name="Guillou S."/>
            <person name="Cros-Aarteil S."/>
            <person name="Calhoun S."/>
            <person name="Haridas S."/>
            <person name="Kuo A."/>
            <person name="Mondo S."/>
            <person name="Pangilinan J."/>
            <person name="Riley R."/>
            <person name="Labutti K."/>
            <person name="Andreopoulos B."/>
            <person name="Lipzen A."/>
            <person name="Chen C."/>
            <person name="Yanf M."/>
            <person name="Daum C."/>
            <person name="Ng V."/>
            <person name="Clum A."/>
            <person name="Ohm R."/>
            <person name="Martin F."/>
            <person name="Silar P."/>
            <person name="Natvig D."/>
            <person name="Lalanne C."/>
            <person name="Gautier V."/>
            <person name="Ament-Velasquez S.L."/>
            <person name="Kruys A."/>
            <person name="Hutchinson M.I."/>
            <person name="Powell A.J."/>
            <person name="Barry K."/>
            <person name="Miller A.N."/>
            <person name="Grigoriev I.V."/>
            <person name="Debuchy R."/>
            <person name="Gladieux P."/>
            <person name="Thoren M.H."/>
            <person name="Johannesson H."/>
        </authorList>
    </citation>
    <scope>NUCLEOTIDE SEQUENCE</scope>
    <source>
        <strain evidence="2">PSN293</strain>
    </source>
</reference>
<organism evidence="2 3">
    <name type="scientific">Rhypophila decipiens</name>
    <dbReference type="NCBI Taxonomy" id="261697"/>
    <lineage>
        <taxon>Eukaryota</taxon>
        <taxon>Fungi</taxon>
        <taxon>Dikarya</taxon>
        <taxon>Ascomycota</taxon>
        <taxon>Pezizomycotina</taxon>
        <taxon>Sordariomycetes</taxon>
        <taxon>Sordariomycetidae</taxon>
        <taxon>Sordariales</taxon>
        <taxon>Naviculisporaceae</taxon>
        <taxon>Rhypophila</taxon>
    </lineage>
</organism>
<feature type="region of interest" description="Disordered" evidence="1">
    <location>
        <begin position="17"/>
        <end position="48"/>
    </location>
</feature>
<proteinExistence type="predicted"/>
<protein>
    <submittedName>
        <fullName evidence="2">Uncharacterized protein</fullName>
    </submittedName>
</protein>
<feature type="region of interest" description="Disordered" evidence="1">
    <location>
        <begin position="189"/>
        <end position="266"/>
    </location>
</feature>
<feature type="compositionally biased region" description="Low complexity" evidence="1">
    <location>
        <begin position="97"/>
        <end position="125"/>
    </location>
</feature>
<keyword evidence="3" id="KW-1185">Reference proteome</keyword>
<feature type="compositionally biased region" description="Polar residues" evidence="1">
    <location>
        <begin position="196"/>
        <end position="207"/>
    </location>
</feature>
<feature type="compositionally biased region" description="Polar residues" evidence="1">
    <location>
        <begin position="256"/>
        <end position="266"/>
    </location>
</feature>
<evidence type="ECO:0000256" key="1">
    <source>
        <dbReference type="SAM" id="MobiDB-lite"/>
    </source>
</evidence>
<sequence>MKELELELRKRAKDHMALALADKPNGTTTRPPPWYRRADDLPSSTPDFGSLIGLSRPRIWIKDWDKGHIRPRGQLDDLKQAQFEKAERREQRPKNKAPPAAAAAAAAIAVPRASGSADASATAGGIKSNKRKAVELDDSEDEQEKPATQLAIRLKMPKSIAADESQTELVCVRVRVIANKRRRLAEITPDGDDSEVVSSWALSATNQPTTKSPGPPPPSLKQHTAGRRIPPPPSLKQHTAGRRIPPPRLGPYNLETAKQSPFSHSR</sequence>
<name>A0AAN7BAX5_9PEZI</name>
<dbReference type="EMBL" id="MU858061">
    <property type="protein sequence ID" value="KAK4217268.1"/>
    <property type="molecule type" value="Genomic_DNA"/>
</dbReference>
<dbReference type="Proteomes" id="UP001301769">
    <property type="component" value="Unassembled WGS sequence"/>
</dbReference>
<feature type="compositionally biased region" description="Basic and acidic residues" evidence="1">
    <location>
        <begin position="84"/>
        <end position="93"/>
    </location>
</feature>